<dbReference type="Pfam" id="PF08281">
    <property type="entry name" value="Sigma70_r4_2"/>
    <property type="match status" value="1"/>
</dbReference>
<evidence type="ECO:0000256" key="5">
    <source>
        <dbReference type="ARBA" id="ARBA00023163"/>
    </source>
</evidence>
<evidence type="ECO:0000256" key="6">
    <source>
        <dbReference type="SAM" id="MobiDB-lite"/>
    </source>
</evidence>
<feature type="domain" description="RNA polymerase sigma factor 70 region 4 type 2" evidence="8">
    <location>
        <begin position="126"/>
        <end position="177"/>
    </location>
</feature>
<keyword evidence="4" id="KW-0238">DNA-binding</keyword>
<keyword evidence="3" id="KW-0731">Sigma factor</keyword>
<keyword evidence="10" id="KW-1185">Reference proteome</keyword>
<evidence type="ECO:0000256" key="4">
    <source>
        <dbReference type="ARBA" id="ARBA00023125"/>
    </source>
</evidence>
<comment type="caution">
    <text evidence="9">The sequence shown here is derived from an EMBL/GenBank/DDBJ whole genome shotgun (WGS) entry which is preliminary data.</text>
</comment>
<evidence type="ECO:0000256" key="2">
    <source>
        <dbReference type="ARBA" id="ARBA00023015"/>
    </source>
</evidence>
<dbReference type="AlphaFoldDB" id="A0A2S5DL66"/>
<evidence type="ECO:0000313" key="10">
    <source>
        <dbReference type="Proteomes" id="UP000237082"/>
    </source>
</evidence>
<dbReference type="SUPFAM" id="SSF88946">
    <property type="entry name" value="Sigma2 domain of RNA polymerase sigma factors"/>
    <property type="match status" value="1"/>
</dbReference>
<dbReference type="Gene3D" id="1.10.10.10">
    <property type="entry name" value="Winged helix-like DNA-binding domain superfamily/Winged helix DNA-binding domain"/>
    <property type="match status" value="1"/>
</dbReference>
<dbReference type="Proteomes" id="UP000237082">
    <property type="component" value="Unassembled WGS sequence"/>
</dbReference>
<dbReference type="SUPFAM" id="SSF88659">
    <property type="entry name" value="Sigma3 and sigma4 domains of RNA polymerase sigma factors"/>
    <property type="match status" value="1"/>
</dbReference>
<protein>
    <submittedName>
        <fullName evidence="9">RNA polymerase subunit sigma-24</fullName>
    </submittedName>
</protein>
<dbReference type="OrthoDB" id="9029451at2"/>
<comment type="similarity">
    <text evidence="1">Belongs to the sigma-70 factor family. ECF subfamily.</text>
</comment>
<dbReference type="NCBIfam" id="TIGR02937">
    <property type="entry name" value="sigma70-ECF"/>
    <property type="match status" value="1"/>
</dbReference>
<keyword evidence="2" id="KW-0805">Transcription regulation</keyword>
<dbReference type="PANTHER" id="PTHR43133:SF8">
    <property type="entry name" value="RNA POLYMERASE SIGMA FACTOR HI_1459-RELATED"/>
    <property type="match status" value="1"/>
</dbReference>
<evidence type="ECO:0000313" key="9">
    <source>
        <dbReference type="EMBL" id="POZ63810.1"/>
    </source>
</evidence>
<dbReference type="PANTHER" id="PTHR43133">
    <property type="entry name" value="RNA POLYMERASE ECF-TYPE SIGMA FACTO"/>
    <property type="match status" value="1"/>
</dbReference>
<feature type="domain" description="RNA polymerase sigma-70 region 2" evidence="7">
    <location>
        <begin position="21"/>
        <end position="88"/>
    </location>
</feature>
<dbReference type="GO" id="GO:0006352">
    <property type="term" value="P:DNA-templated transcription initiation"/>
    <property type="evidence" value="ECO:0007669"/>
    <property type="project" value="InterPro"/>
</dbReference>
<sequence>MLNPNIAPTSPLGHGFDQVWREVHAKLQRRARHLCKGDTHRADELLSDTALKVHLYLRHSPDKVQNLAGFLFLALNHAFLDHVRRKGREGKVIDPDTDLDSDSVHAHAGSAPTPEQQLALKQQLARMDDAIAALKPEQQRLFQLKFEEDLPYPQIAAQLGINEALARKRVELLRKALRKRLETGFTAAAAIRPMDQRLNTPDQDQRMQAI</sequence>
<feature type="region of interest" description="Disordered" evidence="6">
    <location>
        <begin position="91"/>
        <end position="114"/>
    </location>
</feature>
<dbReference type="Gene3D" id="1.10.1740.10">
    <property type="match status" value="1"/>
</dbReference>
<evidence type="ECO:0000259" key="8">
    <source>
        <dbReference type="Pfam" id="PF08281"/>
    </source>
</evidence>
<dbReference type="Pfam" id="PF04542">
    <property type="entry name" value="Sigma70_r2"/>
    <property type="match status" value="1"/>
</dbReference>
<dbReference type="GO" id="GO:0016987">
    <property type="term" value="F:sigma factor activity"/>
    <property type="evidence" value="ECO:0007669"/>
    <property type="project" value="UniProtKB-KW"/>
</dbReference>
<dbReference type="InterPro" id="IPR007627">
    <property type="entry name" value="RNA_pol_sigma70_r2"/>
</dbReference>
<evidence type="ECO:0000256" key="1">
    <source>
        <dbReference type="ARBA" id="ARBA00010641"/>
    </source>
</evidence>
<evidence type="ECO:0000256" key="3">
    <source>
        <dbReference type="ARBA" id="ARBA00023082"/>
    </source>
</evidence>
<gene>
    <name evidence="9" type="ORF">C2I19_01305</name>
</gene>
<dbReference type="InterPro" id="IPR013249">
    <property type="entry name" value="RNA_pol_sigma70_r4_t2"/>
</dbReference>
<dbReference type="InterPro" id="IPR039425">
    <property type="entry name" value="RNA_pol_sigma-70-like"/>
</dbReference>
<proteinExistence type="inferred from homology"/>
<evidence type="ECO:0000259" key="7">
    <source>
        <dbReference type="Pfam" id="PF04542"/>
    </source>
</evidence>
<dbReference type="InterPro" id="IPR036388">
    <property type="entry name" value="WH-like_DNA-bd_sf"/>
</dbReference>
<organism evidence="9 10">
    <name type="scientific">Chromobacterium alticapitis</name>
    <dbReference type="NCBI Taxonomy" id="2073169"/>
    <lineage>
        <taxon>Bacteria</taxon>
        <taxon>Pseudomonadati</taxon>
        <taxon>Pseudomonadota</taxon>
        <taxon>Betaproteobacteria</taxon>
        <taxon>Neisseriales</taxon>
        <taxon>Chromobacteriaceae</taxon>
        <taxon>Chromobacterium</taxon>
    </lineage>
</organism>
<dbReference type="GO" id="GO:0003677">
    <property type="term" value="F:DNA binding"/>
    <property type="evidence" value="ECO:0007669"/>
    <property type="project" value="UniProtKB-KW"/>
</dbReference>
<dbReference type="InterPro" id="IPR013324">
    <property type="entry name" value="RNA_pol_sigma_r3/r4-like"/>
</dbReference>
<reference evidence="10" key="1">
    <citation type="submission" date="2018-02" db="EMBL/GenBank/DDBJ databases">
        <authorList>
            <person name="O'Hara-Hanley K."/>
            <person name="Soby S."/>
        </authorList>
    </citation>
    <scope>NUCLEOTIDE SEQUENCE [LARGE SCALE GENOMIC DNA]</scope>
    <source>
        <strain evidence="10">MWU14-2602</strain>
    </source>
</reference>
<accession>A0A2S5DL66</accession>
<dbReference type="InterPro" id="IPR014284">
    <property type="entry name" value="RNA_pol_sigma-70_dom"/>
</dbReference>
<dbReference type="InterPro" id="IPR013325">
    <property type="entry name" value="RNA_pol_sigma_r2"/>
</dbReference>
<name>A0A2S5DL66_9NEIS</name>
<dbReference type="RefSeq" id="WP_103900921.1">
    <property type="nucleotide sequence ID" value="NZ_PQWB01000007.1"/>
</dbReference>
<dbReference type="EMBL" id="PQWB01000007">
    <property type="protein sequence ID" value="POZ63810.1"/>
    <property type="molecule type" value="Genomic_DNA"/>
</dbReference>
<keyword evidence="5" id="KW-0804">Transcription</keyword>